<protein>
    <submittedName>
        <fullName evidence="1">Uncharacterized protein</fullName>
    </submittedName>
</protein>
<reference evidence="1" key="2">
    <citation type="journal article" date="2015" name="Fish Shellfish Immunol.">
        <title>Early steps in the European eel (Anguilla anguilla)-Vibrio vulnificus interaction in the gills: Role of the RtxA13 toxin.</title>
        <authorList>
            <person name="Callol A."/>
            <person name="Pajuelo D."/>
            <person name="Ebbesson L."/>
            <person name="Teles M."/>
            <person name="MacKenzie S."/>
            <person name="Amaro C."/>
        </authorList>
    </citation>
    <scope>NUCLEOTIDE SEQUENCE</scope>
</reference>
<dbReference type="AlphaFoldDB" id="A0A0E9UGK6"/>
<evidence type="ECO:0000313" key="1">
    <source>
        <dbReference type="EMBL" id="JAH64851.1"/>
    </source>
</evidence>
<organism evidence="1">
    <name type="scientific">Anguilla anguilla</name>
    <name type="common">European freshwater eel</name>
    <name type="synonym">Muraena anguilla</name>
    <dbReference type="NCBI Taxonomy" id="7936"/>
    <lineage>
        <taxon>Eukaryota</taxon>
        <taxon>Metazoa</taxon>
        <taxon>Chordata</taxon>
        <taxon>Craniata</taxon>
        <taxon>Vertebrata</taxon>
        <taxon>Euteleostomi</taxon>
        <taxon>Actinopterygii</taxon>
        <taxon>Neopterygii</taxon>
        <taxon>Teleostei</taxon>
        <taxon>Anguilliformes</taxon>
        <taxon>Anguillidae</taxon>
        <taxon>Anguilla</taxon>
    </lineage>
</organism>
<reference evidence="1" key="1">
    <citation type="submission" date="2014-11" db="EMBL/GenBank/DDBJ databases">
        <authorList>
            <person name="Amaro Gonzalez C."/>
        </authorList>
    </citation>
    <scope>NUCLEOTIDE SEQUENCE</scope>
</reference>
<proteinExistence type="predicted"/>
<accession>A0A0E9UGK6</accession>
<name>A0A0E9UGK6_ANGAN</name>
<dbReference type="EMBL" id="GBXM01043726">
    <property type="protein sequence ID" value="JAH64851.1"/>
    <property type="molecule type" value="Transcribed_RNA"/>
</dbReference>
<sequence>MNQWFALPEKELWRCRSDNAALLSIDRQYPAPHRVKKPKDDIN</sequence>